<evidence type="ECO:0000256" key="4">
    <source>
        <dbReference type="ARBA" id="ARBA00022989"/>
    </source>
</evidence>
<protein>
    <recommendedName>
        <fullName evidence="6">Notch ligand N-terminal domain-containing protein</fullName>
    </recommendedName>
</protein>
<reference evidence="7" key="2">
    <citation type="submission" date="2025-08" db="UniProtKB">
        <authorList>
            <consortium name="Ensembl"/>
        </authorList>
    </citation>
    <scope>IDENTIFICATION</scope>
</reference>
<reference evidence="7" key="1">
    <citation type="journal article" date="2011" name="Genome Biol. Evol.">
        <title>Integration of the genetic map and genome assembly of fugu facilitates insights into distinct features of genome evolution in teleosts and mammals.</title>
        <authorList>
            <person name="Kai W."/>
            <person name="Kikuchi K."/>
            <person name="Tohari S."/>
            <person name="Chew A.K."/>
            <person name="Tay A."/>
            <person name="Fujiwara A."/>
            <person name="Hosoya S."/>
            <person name="Suetake H."/>
            <person name="Naruse K."/>
            <person name="Brenner S."/>
            <person name="Suzuki Y."/>
            <person name="Venkatesh B."/>
        </authorList>
    </citation>
    <scope>NUCLEOTIDE SEQUENCE [LARGE SCALE GENOMIC DNA]</scope>
</reference>
<sequence length="272" mass="29707">IHQQSAPPPPRPLPSDWFRPLCRHAPRQQRLGRAAVCCGSCCGQRSRAAAPLLCCLELGAAEAERQSGRAQRHPSASCCASAERSSTSSSTTAGEQRRRGRLAPPRGEAFCALLLYPLWTDRNFHICALHRWSPAAADMWDIVQRARRFSLVCLLLALQAEVSRSTGYFELQLVSVENPGGQLLSGDCCDAERSAAEGPCGADECDTYFKVCLKEYQTEVVTRGTCTYGSETTKVIGGNTFQFKSGQKSGGNRNEAGKILIRFQFAWPVSGF</sequence>
<keyword evidence="8" id="KW-1185">Reference proteome</keyword>
<evidence type="ECO:0000259" key="6">
    <source>
        <dbReference type="Pfam" id="PF07657"/>
    </source>
</evidence>
<keyword evidence="3" id="KW-0677">Repeat</keyword>
<name>A0A674MVS6_TAKRU</name>
<dbReference type="AlphaFoldDB" id="A0A674MVS6"/>
<evidence type="ECO:0000256" key="3">
    <source>
        <dbReference type="ARBA" id="ARBA00022737"/>
    </source>
</evidence>
<accession>A0A674MVS6</accession>
<evidence type="ECO:0000313" key="8">
    <source>
        <dbReference type="Proteomes" id="UP000005226"/>
    </source>
</evidence>
<dbReference type="InParanoid" id="A0A674MVS6"/>
<dbReference type="Pfam" id="PF07657">
    <property type="entry name" value="MNNL"/>
    <property type="match status" value="1"/>
</dbReference>
<dbReference type="Ensembl" id="ENSTRUT00000076108.1">
    <property type="protein sequence ID" value="ENSTRUP00000065465.1"/>
    <property type="gene ID" value="ENSTRUG00000030146.1"/>
</dbReference>
<reference evidence="7" key="3">
    <citation type="submission" date="2025-09" db="UniProtKB">
        <authorList>
            <consortium name="Ensembl"/>
        </authorList>
    </citation>
    <scope>IDENTIFICATION</scope>
</reference>
<keyword evidence="4" id="KW-1133">Transmembrane helix</keyword>
<evidence type="ECO:0000256" key="2">
    <source>
        <dbReference type="ARBA" id="ARBA00022692"/>
    </source>
</evidence>
<evidence type="ECO:0000256" key="5">
    <source>
        <dbReference type="SAM" id="MobiDB-lite"/>
    </source>
</evidence>
<feature type="compositionally biased region" description="Low complexity" evidence="5">
    <location>
        <begin position="79"/>
        <end position="93"/>
    </location>
</feature>
<dbReference type="Proteomes" id="UP000005226">
    <property type="component" value="Unplaced"/>
</dbReference>
<keyword evidence="4" id="KW-0472">Membrane</keyword>
<evidence type="ECO:0000313" key="7">
    <source>
        <dbReference type="Ensembl" id="ENSTRUP00000065465.1"/>
    </source>
</evidence>
<proteinExistence type="predicted"/>
<dbReference type="GeneTree" id="ENSGT00940000164854"/>
<keyword evidence="1" id="KW-0245">EGF-like domain</keyword>
<dbReference type="Gene3D" id="2.60.40.3510">
    <property type="match status" value="1"/>
</dbReference>
<feature type="region of interest" description="Disordered" evidence="5">
    <location>
        <begin position="79"/>
        <end position="101"/>
    </location>
</feature>
<dbReference type="GO" id="GO:0007219">
    <property type="term" value="P:Notch signaling pathway"/>
    <property type="evidence" value="ECO:0007669"/>
    <property type="project" value="InterPro"/>
</dbReference>
<feature type="domain" description="Notch ligand N-terminal" evidence="6">
    <location>
        <begin position="166"/>
        <end position="269"/>
    </location>
</feature>
<dbReference type="InterPro" id="IPR011651">
    <property type="entry name" value="Notch_ligand_N"/>
</dbReference>
<dbReference type="GO" id="GO:0016020">
    <property type="term" value="C:membrane"/>
    <property type="evidence" value="ECO:0007669"/>
    <property type="project" value="UniProtKB-SubCell"/>
</dbReference>
<evidence type="ECO:0000256" key="1">
    <source>
        <dbReference type="ARBA" id="ARBA00022536"/>
    </source>
</evidence>
<organism evidence="7 8">
    <name type="scientific">Takifugu rubripes</name>
    <name type="common">Japanese pufferfish</name>
    <name type="synonym">Fugu rubripes</name>
    <dbReference type="NCBI Taxonomy" id="31033"/>
    <lineage>
        <taxon>Eukaryota</taxon>
        <taxon>Metazoa</taxon>
        <taxon>Chordata</taxon>
        <taxon>Craniata</taxon>
        <taxon>Vertebrata</taxon>
        <taxon>Euteleostomi</taxon>
        <taxon>Actinopterygii</taxon>
        <taxon>Neopterygii</taxon>
        <taxon>Teleostei</taxon>
        <taxon>Neoteleostei</taxon>
        <taxon>Acanthomorphata</taxon>
        <taxon>Eupercaria</taxon>
        <taxon>Tetraodontiformes</taxon>
        <taxon>Tetradontoidea</taxon>
        <taxon>Tetraodontidae</taxon>
        <taxon>Takifugu</taxon>
    </lineage>
</organism>
<keyword evidence="2" id="KW-0812">Transmembrane</keyword>